<keyword evidence="5 10" id="KW-0997">Cell inner membrane</keyword>
<keyword evidence="14" id="KW-1185">Reference proteome</keyword>
<dbReference type="PANTHER" id="PTHR33446">
    <property type="entry name" value="PROTEIN TONB-RELATED"/>
    <property type="match status" value="1"/>
</dbReference>
<dbReference type="GO" id="GO:0015031">
    <property type="term" value="P:protein transport"/>
    <property type="evidence" value="ECO:0007669"/>
    <property type="project" value="UniProtKB-UniRule"/>
</dbReference>
<dbReference type="Pfam" id="PF03544">
    <property type="entry name" value="TonB_C"/>
    <property type="match status" value="1"/>
</dbReference>
<dbReference type="AlphaFoldDB" id="A0A7X1NH78"/>
<comment type="subcellular location">
    <subcellularLocation>
        <location evidence="1 10">Cell inner membrane</location>
        <topology evidence="1 10">Single-pass membrane protein</topology>
        <orientation evidence="1 10">Periplasmic side</orientation>
    </subcellularLocation>
</comment>
<keyword evidence="7 10" id="KW-0653">Protein transport</keyword>
<reference evidence="13 14" key="1">
    <citation type="submission" date="2019-10" db="EMBL/GenBank/DDBJ databases">
        <title>Paraburkholderia sp. isolated from nodules of Mimosa pudica from Brazilian Atlantic Forest soils.</title>
        <authorList>
            <person name="Paulitsch F."/>
            <person name="Hungria M."/>
            <person name="Dall'Agnol R."/>
        </authorList>
    </citation>
    <scope>NUCLEOTIDE SEQUENCE [LARGE SCALE GENOMIC DNA]</scope>
    <source>
        <strain evidence="13 14">CNPSo 3157</strain>
    </source>
</reference>
<evidence type="ECO:0000256" key="8">
    <source>
        <dbReference type="ARBA" id="ARBA00022989"/>
    </source>
</evidence>
<dbReference type="PANTHER" id="PTHR33446:SF2">
    <property type="entry name" value="PROTEIN TONB"/>
    <property type="match status" value="1"/>
</dbReference>
<evidence type="ECO:0000256" key="4">
    <source>
        <dbReference type="ARBA" id="ARBA00022475"/>
    </source>
</evidence>
<dbReference type="GO" id="GO:0098797">
    <property type="term" value="C:plasma membrane protein complex"/>
    <property type="evidence" value="ECO:0007669"/>
    <property type="project" value="TreeGrafter"/>
</dbReference>
<protein>
    <recommendedName>
        <fullName evidence="10">Protein TonB</fullName>
    </recommendedName>
</protein>
<keyword evidence="4 10" id="KW-1003">Cell membrane</keyword>
<evidence type="ECO:0000256" key="9">
    <source>
        <dbReference type="ARBA" id="ARBA00023136"/>
    </source>
</evidence>
<evidence type="ECO:0000256" key="2">
    <source>
        <dbReference type="ARBA" id="ARBA00006555"/>
    </source>
</evidence>
<evidence type="ECO:0000313" key="14">
    <source>
        <dbReference type="Proteomes" id="UP000484381"/>
    </source>
</evidence>
<dbReference type="RefSeq" id="WP_152765397.1">
    <property type="nucleotide sequence ID" value="NZ_WHNP01000045.1"/>
</dbReference>
<feature type="transmembrane region" description="Helical" evidence="10">
    <location>
        <begin position="24"/>
        <end position="45"/>
    </location>
</feature>
<evidence type="ECO:0000256" key="5">
    <source>
        <dbReference type="ARBA" id="ARBA00022519"/>
    </source>
</evidence>
<evidence type="ECO:0000256" key="11">
    <source>
        <dbReference type="SAM" id="MobiDB-lite"/>
    </source>
</evidence>
<evidence type="ECO:0000313" key="13">
    <source>
        <dbReference type="EMBL" id="MPW21546.1"/>
    </source>
</evidence>
<evidence type="ECO:0000256" key="10">
    <source>
        <dbReference type="RuleBase" id="RU362123"/>
    </source>
</evidence>
<accession>A0A7X1NH78</accession>
<dbReference type="Gene3D" id="3.30.1150.10">
    <property type="match status" value="1"/>
</dbReference>
<name>A0A7X1NH78_9BURK</name>
<keyword evidence="6 10" id="KW-0812">Transmembrane</keyword>
<dbReference type="Proteomes" id="UP000484381">
    <property type="component" value="Unassembled WGS sequence"/>
</dbReference>
<keyword evidence="10" id="KW-0735">Signal-anchor</keyword>
<dbReference type="GO" id="GO:0031992">
    <property type="term" value="F:energy transducer activity"/>
    <property type="evidence" value="ECO:0007669"/>
    <property type="project" value="InterPro"/>
</dbReference>
<comment type="function">
    <text evidence="10">Interacts with outer membrane receptor proteins that carry out high-affinity binding and energy dependent uptake into the periplasmic space of specific substrates. It could act to transduce energy from the cytoplasmic membrane to specific energy-requiring processes in the outer membrane, resulting in the release into the periplasm of ligands bound by these outer membrane proteins.</text>
</comment>
<organism evidence="13 14">
    <name type="scientific">Paraburkholderia franconis</name>
    <dbReference type="NCBI Taxonomy" id="2654983"/>
    <lineage>
        <taxon>Bacteria</taxon>
        <taxon>Pseudomonadati</taxon>
        <taxon>Pseudomonadota</taxon>
        <taxon>Betaproteobacteria</taxon>
        <taxon>Burkholderiales</taxon>
        <taxon>Burkholderiaceae</taxon>
        <taxon>Paraburkholderia</taxon>
    </lineage>
</organism>
<dbReference type="InterPro" id="IPR051045">
    <property type="entry name" value="TonB-dependent_transducer"/>
</dbReference>
<keyword evidence="9 10" id="KW-0472">Membrane</keyword>
<evidence type="ECO:0000256" key="3">
    <source>
        <dbReference type="ARBA" id="ARBA00022448"/>
    </source>
</evidence>
<feature type="domain" description="TonB C-terminal" evidence="12">
    <location>
        <begin position="156"/>
        <end position="246"/>
    </location>
</feature>
<dbReference type="PRINTS" id="PR01374">
    <property type="entry name" value="TONBPROTEIN"/>
</dbReference>
<dbReference type="NCBIfam" id="TIGR01352">
    <property type="entry name" value="tonB_Cterm"/>
    <property type="match status" value="1"/>
</dbReference>
<dbReference type="GO" id="GO:0055085">
    <property type="term" value="P:transmembrane transport"/>
    <property type="evidence" value="ECO:0007669"/>
    <property type="project" value="InterPro"/>
</dbReference>
<comment type="caution">
    <text evidence="13">The sequence shown here is derived from an EMBL/GenBank/DDBJ whole genome shotgun (WGS) entry which is preliminary data.</text>
</comment>
<proteinExistence type="inferred from homology"/>
<dbReference type="GO" id="GO:0030288">
    <property type="term" value="C:outer membrane-bounded periplasmic space"/>
    <property type="evidence" value="ECO:0007669"/>
    <property type="project" value="InterPro"/>
</dbReference>
<evidence type="ECO:0000256" key="1">
    <source>
        <dbReference type="ARBA" id="ARBA00004383"/>
    </source>
</evidence>
<evidence type="ECO:0000256" key="6">
    <source>
        <dbReference type="ARBA" id="ARBA00022692"/>
    </source>
</evidence>
<dbReference type="SUPFAM" id="SSF74653">
    <property type="entry name" value="TolA/TonB C-terminal domain"/>
    <property type="match status" value="1"/>
</dbReference>
<sequence>MGIVVSAIPYWRNIDNASRVKRRIAVVAALVAVSHVVALAVAFTMHEDVPVRPIESRTITAELIRPAPVAVPAAIQSIPTPLPPKPVPAQKVKPKVQPRPTPKPLPTPLPVAQASPQRAIAAPQPAPPAPPAPAAPAPEEPGAPAVGKPTMALSAPKDVSHLDCSIVQPDYPPLSRRRGETGTAMIHFVVGLTGRIENIELKRSSGYDRLDQAALDAMHSSSCKPYLENGEPIRAAYTQPFNFNLN</sequence>
<keyword evidence="8 10" id="KW-1133">Transmembrane helix</keyword>
<dbReference type="InterPro" id="IPR037682">
    <property type="entry name" value="TonB_C"/>
</dbReference>
<dbReference type="EMBL" id="WHNP01000045">
    <property type="protein sequence ID" value="MPW21546.1"/>
    <property type="molecule type" value="Genomic_DNA"/>
</dbReference>
<feature type="compositionally biased region" description="Low complexity" evidence="11">
    <location>
        <begin position="110"/>
        <end position="123"/>
    </location>
</feature>
<dbReference type="InterPro" id="IPR003538">
    <property type="entry name" value="TonB"/>
</dbReference>
<keyword evidence="3 10" id="KW-0813">Transport</keyword>
<feature type="region of interest" description="Disordered" evidence="11">
    <location>
        <begin position="80"/>
        <end position="151"/>
    </location>
</feature>
<dbReference type="PROSITE" id="PS52015">
    <property type="entry name" value="TONB_CTD"/>
    <property type="match status" value="1"/>
</dbReference>
<dbReference type="InterPro" id="IPR006260">
    <property type="entry name" value="TonB/TolA_C"/>
</dbReference>
<evidence type="ECO:0000256" key="7">
    <source>
        <dbReference type="ARBA" id="ARBA00022927"/>
    </source>
</evidence>
<evidence type="ECO:0000259" key="12">
    <source>
        <dbReference type="PROSITE" id="PS52015"/>
    </source>
</evidence>
<gene>
    <name evidence="13" type="ORF">GCT13_32920</name>
</gene>
<feature type="compositionally biased region" description="Pro residues" evidence="11">
    <location>
        <begin position="97"/>
        <end position="109"/>
    </location>
</feature>
<dbReference type="GO" id="GO:0015891">
    <property type="term" value="P:siderophore transport"/>
    <property type="evidence" value="ECO:0007669"/>
    <property type="project" value="InterPro"/>
</dbReference>
<comment type="similarity">
    <text evidence="2 10">Belongs to the TonB family.</text>
</comment>
<feature type="compositionally biased region" description="Pro residues" evidence="11">
    <location>
        <begin position="124"/>
        <end position="141"/>
    </location>
</feature>